<reference evidence="1 2" key="1">
    <citation type="journal article" date="2016" name="Nat. Commun.">
        <title>Ectomycorrhizal ecology is imprinted in the genome of the dominant symbiotic fungus Cenococcum geophilum.</title>
        <authorList>
            <consortium name="DOE Joint Genome Institute"/>
            <person name="Peter M."/>
            <person name="Kohler A."/>
            <person name="Ohm R.A."/>
            <person name="Kuo A."/>
            <person name="Krutzmann J."/>
            <person name="Morin E."/>
            <person name="Arend M."/>
            <person name="Barry K.W."/>
            <person name="Binder M."/>
            <person name="Choi C."/>
            <person name="Clum A."/>
            <person name="Copeland A."/>
            <person name="Grisel N."/>
            <person name="Haridas S."/>
            <person name="Kipfer T."/>
            <person name="LaButti K."/>
            <person name="Lindquist E."/>
            <person name="Lipzen A."/>
            <person name="Maire R."/>
            <person name="Meier B."/>
            <person name="Mihaltcheva S."/>
            <person name="Molinier V."/>
            <person name="Murat C."/>
            <person name="Poggeler S."/>
            <person name="Quandt C.A."/>
            <person name="Sperisen C."/>
            <person name="Tritt A."/>
            <person name="Tisserant E."/>
            <person name="Crous P.W."/>
            <person name="Henrissat B."/>
            <person name="Nehls U."/>
            <person name="Egli S."/>
            <person name="Spatafora J.W."/>
            <person name="Grigoriev I.V."/>
            <person name="Martin F.M."/>
        </authorList>
    </citation>
    <scope>NUCLEOTIDE SEQUENCE [LARGE SCALE GENOMIC DNA]</scope>
    <source>
        <strain evidence="1 2">1.58</strain>
    </source>
</reference>
<evidence type="ECO:0000313" key="2">
    <source>
        <dbReference type="Proteomes" id="UP000250078"/>
    </source>
</evidence>
<accession>A0ACC8EP83</accession>
<proteinExistence type="predicted"/>
<name>A0ACC8EP83_9PEZI</name>
<keyword evidence="2" id="KW-1185">Reference proteome</keyword>
<protein>
    <submittedName>
        <fullName evidence="1">Uncharacterized protein</fullName>
    </submittedName>
</protein>
<dbReference type="Proteomes" id="UP000250078">
    <property type="component" value="Unassembled WGS sequence"/>
</dbReference>
<dbReference type="EMBL" id="KV748246">
    <property type="protein sequence ID" value="OCK88213.1"/>
    <property type="molecule type" value="Genomic_DNA"/>
</dbReference>
<evidence type="ECO:0000313" key="1">
    <source>
        <dbReference type="EMBL" id="OCK88213.1"/>
    </source>
</evidence>
<gene>
    <name evidence="1" type="ORF">K441DRAFT_669483</name>
</gene>
<sequence length="278" mass="31713">MADSKLSERVLLKNPTSSPQQISSNKRKREPEPELKIHAEKKKAAKRRKQKKPKEIHDEDLNEGLEINAAFSRMDSRLLADYITKRTLRFGERELSAVELVERHFPENAIQDTSQWDRPRTLENFASFFKHFSSDFRTNRELPKGSPRTLIVTASGLRAADISRALKNGLAKKEEGRLSIAKLFAKHIKISEAVKMCNTMKMDIGVGTPHRILELLTHGALSSANLGSIIVDVSHIDQKKRGILDMKDLYTALVDLLIRDEFKISPTAWNNRIKVLFY</sequence>
<organism evidence="1 2">
    <name type="scientific">Cenococcum geophilum 1.58</name>
    <dbReference type="NCBI Taxonomy" id="794803"/>
    <lineage>
        <taxon>Eukaryota</taxon>
        <taxon>Fungi</taxon>
        <taxon>Dikarya</taxon>
        <taxon>Ascomycota</taxon>
        <taxon>Pezizomycotina</taxon>
        <taxon>Dothideomycetes</taxon>
        <taxon>Pleosporomycetidae</taxon>
        <taxon>Gloniales</taxon>
        <taxon>Gloniaceae</taxon>
        <taxon>Cenococcum</taxon>
    </lineage>
</organism>